<sequence>MQHFQRSLQATAQRLPHQFKRPPGQSPRRRKANRGLHLVSAVGNPARAKVGASSSASGVGASKNALAGGLAGGLVALSLYPVDTIKTLVQAETGAGQRSIPRIFQKLVEKHGMFGLYRGLGSNLVTATPISAIYASTYEAVKEVLLPHLPPKFQSVAHCSAGAAASVATSFVFTPSEVVKQRMQYTSQYANSWSAFLGILRTEGITSLYNGWGAVLARNIPNSIIKFYTYESLKKLALDRRPGATRLTQLESLVIGGVSGVSAAFCTTPFDVVKTRLQNQMPGQTIQYGGVTECLRKIVAEEGVAGLYRGVGPRLFIYVSQGAIFFASYEVLKRVLQDEWRIAPREGGTIGYKESAPAPLQKAAKIG</sequence>
<dbReference type="SUPFAM" id="SSF103506">
    <property type="entry name" value="Mitochondrial carrier"/>
    <property type="match status" value="1"/>
</dbReference>
<feature type="region of interest" description="Disordered" evidence="10">
    <location>
        <begin position="1"/>
        <end position="32"/>
    </location>
</feature>
<keyword evidence="5" id="KW-0677">Repeat</keyword>
<evidence type="ECO:0000256" key="4">
    <source>
        <dbReference type="ARBA" id="ARBA00022692"/>
    </source>
</evidence>
<keyword evidence="4 8" id="KW-0812">Transmembrane</keyword>
<dbReference type="InterPro" id="IPR002067">
    <property type="entry name" value="MCP"/>
</dbReference>
<gene>
    <name evidence="11" type="ORF">KFL_000010790</name>
</gene>
<keyword evidence="12" id="KW-1185">Reference proteome</keyword>
<dbReference type="PRINTS" id="PR00926">
    <property type="entry name" value="MITOCARRIER"/>
</dbReference>
<dbReference type="Proteomes" id="UP000054558">
    <property type="component" value="Unassembled WGS sequence"/>
</dbReference>
<evidence type="ECO:0000313" key="12">
    <source>
        <dbReference type="Proteomes" id="UP000054558"/>
    </source>
</evidence>
<dbReference type="OMA" id="CKTRMQF"/>
<evidence type="ECO:0000256" key="8">
    <source>
        <dbReference type="PROSITE-ProRule" id="PRU00282"/>
    </source>
</evidence>
<keyword evidence="7 8" id="KW-0472">Membrane</keyword>
<dbReference type="EMBL" id="DF236950">
    <property type="protein sequence ID" value="GAQ77631.1"/>
    <property type="molecule type" value="Genomic_DNA"/>
</dbReference>
<comment type="subcellular location">
    <subcellularLocation>
        <location evidence="1">Membrane</location>
        <topology evidence="1">Multi-pass membrane protein</topology>
    </subcellularLocation>
</comment>
<feature type="repeat" description="Solcar" evidence="8">
    <location>
        <begin position="153"/>
        <end position="236"/>
    </location>
</feature>
<dbReference type="AlphaFoldDB" id="A0A0U9HJP4"/>
<dbReference type="Pfam" id="PF00153">
    <property type="entry name" value="Mito_carr"/>
    <property type="match status" value="3"/>
</dbReference>
<accession>A0A0U9HJP4</accession>
<keyword evidence="6" id="KW-1133">Transmembrane helix</keyword>
<protein>
    <submittedName>
        <fullName evidence="11">Mitochondrial substrate carrier family protein</fullName>
    </submittedName>
</protein>
<reference evidence="11 12" key="1">
    <citation type="journal article" date="2014" name="Nat. Commun.">
        <title>Klebsormidium flaccidum genome reveals primary factors for plant terrestrial adaptation.</title>
        <authorList>
            <person name="Hori K."/>
            <person name="Maruyama F."/>
            <person name="Fujisawa T."/>
            <person name="Togashi T."/>
            <person name="Yamamoto N."/>
            <person name="Seo M."/>
            <person name="Sato S."/>
            <person name="Yamada T."/>
            <person name="Mori H."/>
            <person name="Tajima N."/>
            <person name="Moriyama T."/>
            <person name="Ikeuchi M."/>
            <person name="Watanabe M."/>
            <person name="Wada H."/>
            <person name="Kobayashi K."/>
            <person name="Saito M."/>
            <person name="Masuda T."/>
            <person name="Sasaki-Sekimoto Y."/>
            <person name="Mashiguchi K."/>
            <person name="Awai K."/>
            <person name="Shimojima M."/>
            <person name="Masuda S."/>
            <person name="Iwai M."/>
            <person name="Nobusawa T."/>
            <person name="Narise T."/>
            <person name="Kondo S."/>
            <person name="Saito H."/>
            <person name="Sato R."/>
            <person name="Murakawa M."/>
            <person name="Ihara Y."/>
            <person name="Oshima-Yamada Y."/>
            <person name="Ohtaka K."/>
            <person name="Satoh M."/>
            <person name="Sonobe K."/>
            <person name="Ishii M."/>
            <person name="Ohtani R."/>
            <person name="Kanamori-Sato M."/>
            <person name="Honoki R."/>
            <person name="Miyazaki D."/>
            <person name="Mochizuki H."/>
            <person name="Umetsu J."/>
            <person name="Higashi K."/>
            <person name="Shibata D."/>
            <person name="Kamiya Y."/>
            <person name="Sato N."/>
            <person name="Nakamura Y."/>
            <person name="Tabata S."/>
            <person name="Ida S."/>
            <person name="Kurokawa K."/>
            <person name="Ohta H."/>
        </authorList>
    </citation>
    <scope>NUCLEOTIDE SEQUENCE [LARGE SCALE GENOMIC DNA]</scope>
    <source>
        <strain evidence="11 12">NIES-2285</strain>
    </source>
</reference>
<evidence type="ECO:0000256" key="10">
    <source>
        <dbReference type="SAM" id="MobiDB-lite"/>
    </source>
</evidence>
<evidence type="ECO:0000256" key="2">
    <source>
        <dbReference type="ARBA" id="ARBA00006375"/>
    </source>
</evidence>
<evidence type="ECO:0000256" key="6">
    <source>
        <dbReference type="ARBA" id="ARBA00022989"/>
    </source>
</evidence>
<evidence type="ECO:0000256" key="5">
    <source>
        <dbReference type="ARBA" id="ARBA00022737"/>
    </source>
</evidence>
<feature type="compositionally biased region" description="Polar residues" evidence="10">
    <location>
        <begin position="1"/>
        <end position="12"/>
    </location>
</feature>
<evidence type="ECO:0000256" key="3">
    <source>
        <dbReference type="ARBA" id="ARBA00022448"/>
    </source>
</evidence>
<evidence type="ECO:0000256" key="9">
    <source>
        <dbReference type="RuleBase" id="RU000488"/>
    </source>
</evidence>
<dbReference type="Gene3D" id="1.50.40.10">
    <property type="entry name" value="Mitochondrial carrier domain"/>
    <property type="match status" value="2"/>
</dbReference>
<evidence type="ECO:0000256" key="1">
    <source>
        <dbReference type="ARBA" id="ARBA00004141"/>
    </source>
</evidence>
<evidence type="ECO:0000313" key="11">
    <source>
        <dbReference type="EMBL" id="GAQ77631.1"/>
    </source>
</evidence>
<keyword evidence="3 9" id="KW-0813">Transport</keyword>
<dbReference type="InterPro" id="IPR018108">
    <property type="entry name" value="MCP_transmembrane"/>
</dbReference>
<proteinExistence type="inferred from homology"/>
<dbReference type="PROSITE" id="PS50920">
    <property type="entry name" value="SOLCAR"/>
    <property type="match status" value="3"/>
</dbReference>
<name>A0A0U9HJP4_KLENI</name>
<evidence type="ECO:0000256" key="7">
    <source>
        <dbReference type="ARBA" id="ARBA00023136"/>
    </source>
</evidence>
<comment type="similarity">
    <text evidence="2 9">Belongs to the mitochondrial carrier (TC 2.A.29) family.</text>
</comment>
<dbReference type="GO" id="GO:0005743">
    <property type="term" value="C:mitochondrial inner membrane"/>
    <property type="evidence" value="ECO:0000318"/>
    <property type="project" value="GO_Central"/>
</dbReference>
<dbReference type="GO" id="GO:0000095">
    <property type="term" value="F:S-adenosyl-L-methionine transmembrane transporter activity"/>
    <property type="evidence" value="ECO:0000318"/>
    <property type="project" value="GO_Central"/>
</dbReference>
<dbReference type="InterPro" id="IPR023395">
    <property type="entry name" value="MCP_dom_sf"/>
</dbReference>
<dbReference type="PANTHER" id="PTHR45667">
    <property type="entry name" value="S-ADENOSYLMETHIONINE MITOCHONDRIAL CARRIER PROTEIN"/>
    <property type="match status" value="1"/>
</dbReference>
<dbReference type="OrthoDB" id="10253709at2759"/>
<feature type="repeat" description="Solcar" evidence="8">
    <location>
        <begin position="247"/>
        <end position="335"/>
    </location>
</feature>
<organism evidence="11 12">
    <name type="scientific">Klebsormidium nitens</name>
    <name type="common">Green alga</name>
    <name type="synonym">Ulothrix nitens</name>
    <dbReference type="NCBI Taxonomy" id="105231"/>
    <lineage>
        <taxon>Eukaryota</taxon>
        <taxon>Viridiplantae</taxon>
        <taxon>Streptophyta</taxon>
        <taxon>Klebsormidiophyceae</taxon>
        <taxon>Klebsormidiales</taxon>
        <taxon>Klebsormidiaceae</taxon>
        <taxon>Klebsormidium</taxon>
    </lineage>
</organism>
<feature type="repeat" description="Solcar" evidence="8">
    <location>
        <begin position="59"/>
        <end position="144"/>
    </location>
</feature>